<proteinExistence type="predicted"/>
<dbReference type="PANTHER" id="PTHR48228">
    <property type="entry name" value="SUCCINYL-COA--D-CITRAMALATE COA-TRANSFERASE"/>
    <property type="match status" value="1"/>
</dbReference>
<comment type="caution">
    <text evidence="1">The sequence shown here is derived from an EMBL/GenBank/DDBJ whole genome shotgun (WGS) entry which is preliminary data.</text>
</comment>
<dbReference type="Proteomes" id="UP001224845">
    <property type="component" value="Unassembled WGS sequence"/>
</dbReference>
<dbReference type="EC" id="5.1.99.4" evidence="1"/>
<gene>
    <name evidence="1" type="ORF">J2W39_006129</name>
</gene>
<dbReference type="Pfam" id="PF02515">
    <property type="entry name" value="CoA_transf_3"/>
    <property type="match status" value="1"/>
</dbReference>
<sequence length="378" mass="40041">MTKPLKGVTVIEMAGLGPGPCAGTLLADAGASVIRVEGRRTPALSSPVEESKDPYSRGRRIVTLDLKQAQGVEAMLRLVERADALIEGYRPGVMERLGLGPDACLARRPSLVYGRVTGWGQSGPLAHSAGHDINYIAIAGALHAIGTAGSPVVPLNLVGDLGGGGAILAFAIASGLLQAARTGCGEVIDVAMTDCAAFLMAPFYARLAAGTWLDERSANIADGGAPHYSVYRCNDGRFIAMGPLEPKFWDAFVKRMGLESDCAITQRNDPATWPALRRRLQEIFVTRTRDEWVGHFDGVDACVSPVLCMQEALTHPHNVARGTFVDANEIRVPCAVPRFGASASSLPPAPVHSTGEVLSEFGFSRDEVAEMLRLGVAE</sequence>
<dbReference type="SUPFAM" id="SSF89796">
    <property type="entry name" value="CoA-transferase family III (CaiB/BaiF)"/>
    <property type="match status" value="1"/>
</dbReference>
<name>A0AAW8EQY3_VARPD</name>
<evidence type="ECO:0000313" key="2">
    <source>
        <dbReference type="Proteomes" id="UP001224845"/>
    </source>
</evidence>
<dbReference type="GO" id="GO:0008111">
    <property type="term" value="F:alpha-methylacyl-CoA racemase activity"/>
    <property type="evidence" value="ECO:0007669"/>
    <property type="project" value="UniProtKB-EC"/>
</dbReference>
<keyword evidence="1" id="KW-0413">Isomerase</keyword>
<evidence type="ECO:0000313" key="1">
    <source>
        <dbReference type="EMBL" id="MDP9974845.1"/>
    </source>
</evidence>
<dbReference type="InterPro" id="IPR050509">
    <property type="entry name" value="CoA-transferase_III"/>
</dbReference>
<dbReference type="Gene3D" id="3.40.50.10540">
    <property type="entry name" value="Crotonobetainyl-coa:carnitine coa-transferase, domain 1"/>
    <property type="match status" value="1"/>
</dbReference>
<organism evidence="1 2">
    <name type="scientific">Variovorax paradoxus</name>
    <dbReference type="NCBI Taxonomy" id="34073"/>
    <lineage>
        <taxon>Bacteria</taxon>
        <taxon>Pseudomonadati</taxon>
        <taxon>Pseudomonadota</taxon>
        <taxon>Betaproteobacteria</taxon>
        <taxon>Burkholderiales</taxon>
        <taxon>Comamonadaceae</taxon>
        <taxon>Variovorax</taxon>
    </lineage>
</organism>
<protein>
    <submittedName>
        <fullName evidence="1">Alpha-methylacyl-CoA racemase</fullName>
        <ecNumber evidence="1">5.1.99.4</ecNumber>
    </submittedName>
</protein>
<dbReference type="InterPro" id="IPR023606">
    <property type="entry name" value="CoA-Trfase_III_dom_1_sf"/>
</dbReference>
<dbReference type="Gene3D" id="3.30.1540.10">
    <property type="entry name" value="formyl-coa transferase, domain 3"/>
    <property type="match status" value="1"/>
</dbReference>
<dbReference type="PANTHER" id="PTHR48228:SF5">
    <property type="entry name" value="ALPHA-METHYLACYL-COA RACEMASE"/>
    <property type="match status" value="1"/>
</dbReference>
<dbReference type="RefSeq" id="WP_307596882.1">
    <property type="nucleotide sequence ID" value="NZ_JAUSRV010000020.1"/>
</dbReference>
<dbReference type="InterPro" id="IPR044855">
    <property type="entry name" value="CoA-Trfase_III_dom3_sf"/>
</dbReference>
<dbReference type="AlphaFoldDB" id="A0AAW8EQY3"/>
<dbReference type="InterPro" id="IPR003673">
    <property type="entry name" value="CoA-Trfase_fam_III"/>
</dbReference>
<accession>A0AAW8EQY3</accession>
<dbReference type="EMBL" id="JAUSRV010000020">
    <property type="protein sequence ID" value="MDP9974845.1"/>
    <property type="molecule type" value="Genomic_DNA"/>
</dbReference>
<reference evidence="1" key="1">
    <citation type="submission" date="2023-07" db="EMBL/GenBank/DDBJ databases">
        <title>Sorghum-associated microbial communities from plants grown in Nebraska, USA.</title>
        <authorList>
            <person name="Schachtman D."/>
        </authorList>
    </citation>
    <scope>NUCLEOTIDE SEQUENCE</scope>
    <source>
        <strain evidence="1">DS3315</strain>
    </source>
</reference>